<proteinExistence type="predicted"/>
<protein>
    <submittedName>
        <fullName evidence="1">Uncharacterized protein</fullName>
    </submittedName>
</protein>
<dbReference type="EMBL" id="UINC01011470">
    <property type="protein sequence ID" value="SVA50610.1"/>
    <property type="molecule type" value="Genomic_DNA"/>
</dbReference>
<organism evidence="1">
    <name type="scientific">marine metagenome</name>
    <dbReference type="NCBI Taxonomy" id="408172"/>
    <lineage>
        <taxon>unclassified sequences</taxon>
        <taxon>metagenomes</taxon>
        <taxon>ecological metagenomes</taxon>
    </lineage>
</organism>
<evidence type="ECO:0000313" key="1">
    <source>
        <dbReference type="EMBL" id="SVA50610.1"/>
    </source>
</evidence>
<name>A0A381WDK6_9ZZZZ</name>
<reference evidence="1" key="1">
    <citation type="submission" date="2018-05" db="EMBL/GenBank/DDBJ databases">
        <authorList>
            <person name="Lanie J.A."/>
            <person name="Ng W.-L."/>
            <person name="Kazmierczak K.M."/>
            <person name="Andrzejewski T.M."/>
            <person name="Davidsen T.M."/>
            <person name="Wayne K.J."/>
            <person name="Tettelin H."/>
            <person name="Glass J.I."/>
            <person name="Rusch D."/>
            <person name="Podicherti R."/>
            <person name="Tsui H.-C.T."/>
            <person name="Winkler M.E."/>
        </authorList>
    </citation>
    <scope>NUCLEOTIDE SEQUENCE</scope>
</reference>
<accession>A0A381WDK6</accession>
<dbReference type="AlphaFoldDB" id="A0A381WDK6"/>
<gene>
    <name evidence="1" type="ORF">METZ01_LOCUS103464</name>
</gene>
<sequence>MPQLNKKDQDRIVRYRGQSLRLLQDAMDEIRGGRWGRCEELLWGSLTLAVKGVALGRSQELDGLKAVEDYAKALGDENRDRRIREAFDKLASFGETAEKVLESRIRADHLAQALEDVTGAVERLWDMAPGGDLLSSLLRGDLDVGEPDELEEIDGGFSR</sequence>